<proteinExistence type="inferred from homology"/>
<keyword evidence="8" id="KW-1185">Reference proteome</keyword>
<dbReference type="PANTHER" id="PTHR43859:SF4">
    <property type="entry name" value="BUTANOATE--COA LIGASE AAE1-RELATED"/>
    <property type="match status" value="1"/>
</dbReference>
<reference evidence="7 8" key="1">
    <citation type="submission" date="2016-07" db="EMBL/GenBank/DDBJ databases">
        <title>Pervasive Adenine N6-methylation of Active Genes in Fungi.</title>
        <authorList>
            <consortium name="DOE Joint Genome Institute"/>
            <person name="Mondo S.J."/>
            <person name="Dannebaum R.O."/>
            <person name="Kuo R.C."/>
            <person name="Labutti K."/>
            <person name="Haridas S."/>
            <person name="Kuo A."/>
            <person name="Salamov A."/>
            <person name="Ahrendt S.R."/>
            <person name="Lipzen A."/>
            <person name="Sullivan W."/>
            <person name="Andreopoulos W.B."/>
            <person name="Clum A."/>
            <person name="Lindquist E."/>
            <person name="Daum C."/>
            <person name="Ramamoorthy G.K."/>
            <person name="Gryganskyi A."/>
            <person name="Culley D."/>
            <person name="Magnuson J.K."/>
            <person name="James T.Y."/>
            <person name="O'Malley M.A."/>
            <person name="Stajich J.E."/>
            <person name="Spatafora J.W."/>
            <person name="Visel A."/>
            <person name="Grigoriev I.V."/>
        </authorList>
    </citation>
    <scope>NUCLEOTIDE SEQUENCE [LARGE SCALE GENOMIC DNA]</scope>
    <source>
        <strain evidence="7 8">NRRL 3301</strain>
    </source>
</reference>
<dbReference type="GO" id="GO:0016874">
    <property type="term" value="F:ligase activity"/>
    <property type="evidence" value="ECO:0007669"/>
    <property type="project" value="UniProtKB-KW"/>
</dbReference>
<dbReference type="AlphaFoldDB" id="A0A1X2GKV6"/>
<evidence type="ECO:0000256" key="2">
    <source>
        <dbReference type="ARBA" id="ARBA00022598"/>
    </source>
</evidence>
<dbReference type="SUPFAM" id="SSF56801">
    <property type="entry name" value="Acetyl-CoA synthetase-like"/>
    <property type="match status" value="1"/>
</dbReference>
<comment type="caution">
    <text evidence="7">The sequence shown here is derived from an EMBL/GenBank/DDBJ whole genome shotgun (WGS) entry which is preliminary data.</text>
</comment>
<dbReference type="STRING" id="101127.A0A1X2GKV6"/>
<gene>
    <name evidence="7" type="ORF">DM01DRAFT_1334751</name>
</gene>
<dbReference type="InterPro" id="IPR020845">
    <property type="entry name" value="AMP-binding_CS"/>
</dbReference>
<sequence>MSEPTESRNNAQRRLASVASHLNRDQVPFFDTLRLNRSPDQLPYISPLDPLRFLLRSAMVYTDKIAVSHRGVEWSFRQLTERVQRLAHGLMEDYQIKPGDRVGILCQNIPSMVEAHFAIPAAGAIMVPLNTRLLSAEIEYAVNHAGCSLLIVQDELMSHVSANVQQKIPVLHVADRPDAPDQDPYEQFLNRHSSSPRPWNDMPLVNDENAIISINFTSGSTSMPKGVMVSYRGAYLTALNDCIQGGLCSSSVMLWTLPMFHCNGWGFIWAMVAIGGKQLMLSKMDYGRIWQCFKEQGVTHYNGAPTVHNEICNHPQAVRLPSPVRVLGGGAAFPSPLIKKLVALNLQPTQVYGLTETFGPNTLSYETWHLETAHPENKEKQYAMMARTGYNTIVTDEIRVLNPDTGKDVPSDGTTIGEVCFSGNTNMTGYYNNPEETSKAFRHGFFNTGDLAVRHTDGVIEIVDRSKDVIISGGENISSIEVEAALIQLPTVFECAVVGGPDDKWGERPFAFLVLKPGNSLTEADVIAHCKKNLAGYKCPAKVMFVKSLPKTSTGKVQKFILRNDLWKGKTKKI</sequence>
<dbReference type="InterPro" id="IPR025110">
    <property type="entry name" value="AMP-bd_C"/>
</dbReference>
<dbReference type="PANTHER" id="PTHR43859">
    <property type="entry name" value="ACYL-ACTIVATING ENZYME"/>
    <property type="match status" value="1"/>
</dbReference>
<dbReference type="Pfam" id="PF13193">
    <property type="entry name" value="AMP-binding_C"/>
    <property type="match status" value="1"/>
</dbReference>
<dbReference type="PROSITE" id="PS00455">
    <property type="entry name" value="AMP_BINDING"/>
    <property type="match status" value="1"/>
</dbReference>
<feature type="domain" description="AMP-dependent synthetase/ligase" evidence="5">
    <location>
        <begin position="56"/>
        <end position="431"/>
    </location>
</feature>
<dbReference type="Gene3D" id="3.30.300.30">
    <property type="match status" value="1"/>
</dbReference>
<evidence type="ECO:0000256" key="1">
    <source>
        <dbReference type="ARBA" id="ARBA00006432"/>
    </source>
</evidence>
<evidence type="ECO:0000256" key="4">
    <source>
        <dbReference type="ARBA" id="ARBA00023098"/>
    </source>
</evidence>
<evidence type="ECO:0000313" key="7">
    <source>
        <dbReference type="EMBL" id="ORX56268.1"/>
    </source>
</evidence>
<keyword evidence="4" id="KW-0443">Lipid metabolism</keyword>
<dbReference type="Proteomes" id="UP000242146">
    <property type="component" value="Unassembled WGS sequence"/>
</dbReference>
<feature type="domain" description="AMP-binding enzyme C-terminal" evidence="6">
    <location>
        <begin position="481"/>
        <end position="556"/>
    </location>
</feature>
<dbReference type="Gene3D" id="3.40.50.12780">
    <property type="entry name" value="N-terminal domain of ligase-like"/>
    <property type="match status" value="1"/>
</dbReference>
<comment type="similarity">
    <text evidence="1">Belongs to the ATP-dependent AMP-binding enzyme family.</text>
</comment>
<evidence type="ECO:0000259" key="5">
    <source>
        <dbReference type="Pfam" id="PF00501"/>
    </source>
</evidence>
<dbReference type="OrthoDB" id="10253115at2759"/>
<accession>A0A1X2GKV6</accession>
<keyword evidence="2 7" id="KW-0436">Ligase</keyword>
<dbReference type="InterPro" id="IPR000873">
    <property type="entry name" value="AMP-dep_synth/lig_dom"/>
</dbReference>
<dbReference type="InterPro" id="IPR042099">
    <property type="entry name" value="ANL_N_sf"/>
</dbReference>
<dbReference type="GO" id="GO:0006631">
    <property type="term" value="P:fatty acid metabolic process"/>
    <property type="evidence" value="ECO:0007669"/>
    <property type="project" value="UniProtKB-KW"/>
</dbReference>
<dbReference type="Pfam" id="PF00501">
    <property type="entry name" value="AMP-binding"/>
    <property type="match status" value="1"/>
</dbReference>
<name>A0A1X2GKV6_9FUNG</name>
<organism evidence="7 8">
    <name type="scientific">Hesseltinella vesiculosa</name>
    <dbReference type="NCBI Taxonomy" id="101127"/>
    <lineage>
        <taxon>Eukaryota</taxon>
        <taxon>Fungi</taxon>
        <taxon>Fungi incertae sedis</taxon>
        <taxon>Mucoromycota</taxon>
        <taxon>Mucoromycotina</taxon>
        <taxon>Mucoromycetes</taxon>
        <taxon>Mucorales</taxon>
        <taxon>Cunninghamellaceae</taxon>
        <taxon>Hesseltinella</taxon>
    </lineage>
</organism>
<evidence type="ECO:0000259" key="6">
    <source>
        <dbReference type="Pfam" id="PF13193"/>
    </source>
</evidence>
<protein>
    <submittedName>
        <fullName evidence="7">AMP-dependent synthetase and ligase</fullName>
    </submittedName>
</protein>
<dbReference type="FunFam" id="3.30.300.30:FF:000008">
    <property type="entry name" value="2,3-dihydroxybenzoate-AMP ligase"/>
    <property type="match status" value="1"/>
</dbReference>
<dbReference type="InterPro" id="IPR045851">
    <property type="entry name" value="AMP-bd_C_sf"/>
</dbReference>
<evidence type="ECO:0000256" key="3">
    <source>
        <dbReference type="ARBA" id="ARBA00022832"/>
    </source>
</evidence>
<keyword evidence="3" id="KW-0276">Fatty acid metabolism</keyword>
<dbReference type="EMBL" id="MCGT01000010">
    <property type="protein sequence ID" value="ORX56268.1"/>
    <property type="molecule type" value="Genomic_DNA"/>
</dbReference>
<evidence type="ECO:0000313" key="8">
    <source>
        <dbReference type="Proteomes" id="UP000242146"/>
    </source>
</evidence>